<evidence type="ECO:0000313" key="3">
    <source>
        <dbReference type="Proteomes" id="UP000599688"/>
    </source>
</evidence>
<accession>A0A916ZSA3</accession>
<name>A0A916ZSA3_9FLAO</name>
<dbReference type="Gene3D" id="3.40.50.2000">
    <property type="entry name" value="Glycogen Phosphorylase B"/>
    <property type="match status" value="2"/>
</dbReference>
<sequence length="335" mass="38206">MKTLLYLGNKLATKGNTPTSIETLGNWLENESFKVIKASSLQNQLLRLVDMWWYILRFKSEINYILIDTYSTTGFWFSYTSSVLSRIFKLKYIPILRGGNLPDRLKNNPKLCQHLFGKAYLNIAPSHYLLEAFQKAGFKNLKFIPNTIEIEKYPFQLRKKAEPNLLYVRSFAHIYNPLLALKVLKEIVQTYPKANLSMIGPFKDDSIDQCKAFAKANNLPVTFTGGMPKEDWLAYAKDFDIFINTTNVDNTPVSVIEAMALGLPVVTTNVGGIPYLLKEDEALLVPPNNVMAMTNAITELLESPAKVEELSIKGRKKVEAFDWQTVKHQWLEILQ</sequence>
<dbReference type="Pfam" id="PF00534">
    <property type="entry name" value="Glycos_transf_1"/>
    <property type="match status" value="1"/>
</dbReference>
<dbReference type="AlphaFoldDB" id="A0A916ZSA3"/>
<proteinExistence type="predicted"/>
<dbReference type="PANTHER" id="PTHR45947:SF3">
    <property type="entry name" value="SULFOQUINOVOSYL TRANSFERASE SQD2"/>
    <property type="match status" value="1"/>
</dbReference>
<keyword evidence="3" id="KW-1185">Reference proteome</keyword>
<protein>
    <recommendedName>
        <fullName evidence="1">Glycosyl transferase family 1 domain-containing protein</fullName>
    </recommendedName>
</protein>
<dbReference type="InterPro" id="IPR050194">
    <property type="entry name" value="Glycosyltransferase_grp1"/>
</dbReference>
<dbReference type="GO" id="GO:0016757">
    <property type="term" value="F:glycosyltransferase activity"/>
    <property type="evidence" value="ECO:0007669"/>
    <property type="project" value="InterPro"/>
</dbReference>
<dbReference type="SUPFAM" id="SSF53756">
    <property type="entry name" value="UDP-Glycosyltransferase/glycogen phosphorylase"/>
    <property type="match status" value="1"/>
</dbReference>
<dbReference type="Proteomes" id="UP000599688">
    <property type="component" value="Unassembled WGS sequence"/>
</dbReference>
<dbReference type="PANTHER" id="PTHR45947">
    <property type="entry name" value="SULFOQUINOVOSYL TRANSFERASE SQD2"/>
    <property type="match status" value="1"/>
</dbReference>
<evidence type="ECO:0000259" key="1">
    <source>
        <dbReference type="Pfam" id="PF00534"/>
    </source>
</evidence>
<feature type="domain" description="Glycosyl transferase family 1" evidence="1">
    <location>
        <begin position="151"/>
        <end position="316"/>
    </location>
</feature>
<dbReference type="EMBL" id="BMGL01000005">
    <property type="protein sequence ID" value="GGE10502.1"/>
    <property type="molecule type" value="Genomic_DNA"/>
</dbReference>
<organism evidence="2 3">
    <name type="scientific">Psychroflexus salis</name>
    <dbReference type="NCBI Taxonomy" id="1526574"/>
    <lineage>
        <taxon>Bacteria</taxon>
        <taxon>Pseudomonadati</taxon>
        <taxon>Bacteroidota</taxon>
        <taxon>Flavobacteriia</taxon>
        <taxon>Flavobacteriales</taxon>
        <taxon>Flavobacteriaceae</taxon>
        <taxon>Psychroflexus</taxon>
    </lineage>
</organism>
<dbReference type="CDD" id="cd03801">
    <property type="entry name" value="GT4_PimA-like"/>
    <property type="match status" value="1"/>
</dbReference>
<dbReference type="InterPro" id="IPR001296">
    <property type="entry name" value="Glyco_trans_1"/>
</dbReference>
<comment type="caution">
    <text evidence="2">The sequence shown here is derived from an EMBL/GenBank/DDBJ whole genome shotgun (WGS) entry which is preliminary data.</text>
</comment>
<reference evidence="2 3" key="1">
    <citation type="journal article" date="2014" name="Int. J. Syst. Evol. Microbiol.">
        <title>Complete genome sequence of Corynebacterium casei LMG S-19264T (=DSM 44701T), isolated from a smear-ripened cheese.</title>
        <authorList>
            <consortium name="US DOE Joint Genome Institute (JGI-PGF)"/>
            <person name="Walter F."/>
            <person name="Albersmeier A."/>
            <person name="Kalinowski J."/>
            <person name="Ruckert C."/>
        </authorList>
    </citation>
    <scope>NUCLEOTIDE SEQUENCE [LARGE SCALE GENOMIC DNA]</scope>
    <source>
        <strain evidence="2 3">CGMCC 1.12925</strain>
    </source>
</reference>
<dbReference type="RefSeq" id="WP_188405710.1">
    <property type="nucleotide sequence ID" value="NZ_BMGL01000005.1"/>
</dbReference>
<gene>
    <name evidence="2" type="ORF">GCM10010831_10020</name>
</gene>
<evidence type="ECO:0000313" key="2">
    <source>
        <dbReference type="EMBL" id="GGE10502.1"/>
    </source>
</evidence>